<feature type="compositionally biased region" description="Low complexity" evidence="5">
    <location>
        <begin position="485"/>
        <end position="506"/>
    </location>
</feature>
<reference evidence="7 8" key="1">
    <citation type="submission" date="2019-10" db="EMBL/GenBank/DDBJ databases">
        <authorList>
            <person name="Palmer J.M."/>
        </authorList>
    </citation>
    <scope>NUCLEOTIDE SEQUENCE [LARGE SCALE GENOMIC DNA]</scope>
    <source>
        <strain evidence="7 8">TWF730</strain>
    </source>
</reference>
<evidence type="ECO:0000256" key="4">
    <source>
        <dbReference type="ARBA" id="ARBA00023242"/>
    </source>
</evidence>
<evidence type="ECO:0000313" key="7">
    <source>
        <dbReference type="EMBL" id="KAK6361831.1"/>
    </source>
</evidence>
<dbReference type="PANTHER" id="PTHR12162">
    <property type="entry name" value="NIBRIN-RELATED"/>
    <property type="match status" value="1"/>
</dbReference>
<keyword evidence="3" id="KW-0234">DNA repair</keyword>
<organism evidence="7 8">
    <name type="scientific">Orbilia blumenaviensis</name>
    <dbReference type="NCBI Taxonomy" id="1796055"/>
    <lineage>
        <taxon>Eukaryota</taxon>
        <taxon>Fungi</taxon>
        <taxon>Dikarya</taxon>
        <taxon>Ascomycota</taxon>
        <taxon>Pezizomycotina</taxon>
        <taxon>Orbiliomycetes</taxon>
        <taxon>Orbiliales</taxon>
        <taxon>Orbiliaceae</taxon>
        <taxon>Orbilia</taxon>
    </lineage>
</organism>
<feature type="compositionally biased region" description="Low complexity" evidence="5">
    <location>
        <begin position="522"/>
        <end position="538"/>
    </location>
</feature>
<comment type="caution">
    <text evidence="7">The sequence shown here is derived from an EMBL/GenBank/DDBJ whole genome shotgun (WGS) entry which is preliminary data.</text>
</comment>
<dbReference type="Pfam" id="PF16508">
    <property type="entry name" value="NIBRIN_BRCT_II"/>
    <property type="match status" value="1"/>
</dbReference>
<evidence type="ECO:0000256" key="2">
    <source>
        <dbReference type="ARBA" id="ARBA00022763"/>
    </source>
</evidence>
<dbReference type="PROSITE" id="PS50006">
    <property type="entry name" value="FHA_DOMAIN"/>
    <property type="match status" value="1"/>
</dbReference>
<keyword evidence="8" id="KW-1185">Reference proteome</keyword>
<comment type="subcellular location">
    <subcellularLocation>
        <location evidence="1">Nucleus</location>
    </subcellularLocation>
</comment>
<dbReference type="AlphaFoldDB" id="A0AAV9VLJ0"/>
<dbReference type="InterPro" id="IPR032429">
    <property type="entry name" value="Nibrin_BRCT2"/>
</dbReference>
<feature type="compositionally biased region" description="Basic and acidic residues" evidence="5">
    <location>
        <begin position="648"/>
        <end position="659"/>
    </location>
</feature>
<feature type="compositionally biased region" description="Acidic residues" evidence="5">
    <location>
        <begin position="911"/>
        <end position="922"/>
    </location>
</feature>
<feature type="region of interest" description="Disordered" evidence="5">
    <location>
        <begin position="823"/>
        <end position="928"/>
    </location>
</feature>
<feature type="compositionally biased region" description="Low complexity" evidence="5">
    <location>
        <begin position="781"/>
        <end position="793"/>
    </location>
</feature>
<keyword evidence="2" id="KW-0227">DNA damage</keyword>
<sequence length="928" mass="102604">MWILDTDTDLLGGCRIWVRPGSESVLGRTHFAGAAQKAISRRHIVLAVENVPKDEGLSIRYYSKLTLKDESKKGSTVDGQFINGTSLVLDPTVDHEFQMATAPQVFRLRYEPQIFTIHTPSSKKKCSSTNPKSLLKDHLAKLEPLDIKCIPEFLPSKTTVAVVTKRNLPISLRALVNGAWIVTPSFIDAIATAATKIRAENGELLDSLLEQDIATNWPDPITYLPPPGQEPNPKSPDFFRPNPTRKTMFSKYILICFTQQHMDIFTGVVTDGGGKTELFPLKEGKTKPTELFVHIDRLSGGPGQKKVIVLYPNVEGEWYVRFRKEVEERTGVRFAEQNEFLDAVLLADAGVLARPYEPEESSNYTASMVVHESVELPAPPPSTEVPKESQTQKPVPVPAGRRTRAHPSASSEAPTKPEPQSQMPPPPTRTSTINSNSNSTRTQARSSRYISQIKIDDSDDEDFVPLPPPPSSSSSNTMNKPGDRASQSSKPAAAATTTSFTSRTTSQGTGRNTQLSAISETQQPQRQQRQQQQSLQSQGIKRRGIQSSSSSEDEDDAAIMDRMLTGQATLKRRKIEEEEEKAKKSSFPVKPTKILPSVQRKAAEKPPTPEPESIKIEEPEEEEEADTKPTTRGKKKAVDSKVIQTAQEIRRREEAKAAEEDAANEMSPEEIAAVSRMRNLAIVEVFEVVTRAERPMGRSQAYGDEGSRWDSAWNGRRNFKKFKKRSKDGEVEGPMRRMGGHIMVPLVEHKVRDYGTGEGYWVESERQSSVGASARKGSPANNNNNSNNHNVSHISETQVGGRSGRAVMDVVVDISDDEDDFLEEETARDESLATKKSQGRSQKSQGTTTQQQKASGRATTTRATRAGGTQTSTTTTASIAAPAKRTTSNRNSISEEPVKKKAKTMAIFSNEESEEEDSDDDELKFKFR</sequence>
<proteinExistence type="predicted"/>
<feature type="region of interest" description="Disordered" evidence="5">
    <location>
        <begin position="765"/>
        <end position="803"/>
    </location>
</feature>
<dbReference type="InterPro" id="IPR000253">
    <property type="entry name" value="FHA_dom"/>
</dbReference>
<feature type="region of interest" description="Disordered" evidence="5">
    <location>
        <begin position="376"/>
        <end position="668"/>
    </location>
</feature>
<feature type="compositionally biased region" description="Polar residues" evidence="5">
    <location>
        <begin position="507"/>
        <end position="521"/>
    </location>
</feature>
<dbReference type="Proteomes" id="UP001373714">
    <property type="component" value="Unassembled WGS sequence"/>
</dbReference>
<accession>A0AAV9VLJ0</accession>
<feature type="compositionally biased region" description="Polar residues" evidence="5">
    <location>
        <begin position="885"/>
        <end position="894"/>
    </location>
</feature>
<feature type="domain" description="FHA" evidence="6">
    <location>
        <begin position="18"/>
        <end position="82"/>
    </location>
</feature>
<keyword evidence="4" id="KW-0539">Nucleus</keyword>
<dbReference type="Gene3D" id="2.60.200.20">
    <property type="match status" value="1"/>
</dbReference>
<dbReference type="GO" id="GO:0003684">
    <property type="term" value="F:damaged DNA binding"/>
    <property type="evidence" value="ECO:0007669"/>
    <property type="project" value="TreeGrafter"/>
</dbReference>
<dbReference type="PANTHER" id="PTHR12162:SF0">
    <property type="entry name" value="NIBRIN"/>
    <property type="match status" value="1"/>
</dbReference>
<dbReference type="GO" id="GO:0030870">
    <property type="term" value="C:Mre11 complex"/>
    <property type="evidence" value="ECO:0007669"/>
    <property type="project" value="InterPro"/>
</dbReference>
<evidence type="ECO:0000259" key="6">
    <source>
        <dbReference type="PROSITE" id="PS50006"/>
    </source>
</evidence>
<evidence type="ECO:0000313" key="8">
    <source>
        <dbReference type="Proteomes" id="UP001373714"/>
    </source>
</evidence>
<protein>
    <recommendedName>
        <fullName evidence="6">FHA domain-containing protein</fullName>
    </recommendedName>
</protein>
<feature type="compositionally biased region" description="Low complexity" evidence="5">
    <location>
        <begin position="834"/>
        <end position="881"/>
    </location>
</feature>
<dbReference type="EMBL" id="JAVHNS010000002">
    <property type="protein sequence ID" value="KAK6361831.1"/>
    <property type="molecule type" value="Genomic_DNA"/>
</dbReference>
<dbReference type="GO" id="GO:0000724">
    <property type="term" value="P:double-strand break repair via homologous recombination"/>
    <property type="evidence" value="ECO:0007669"/>
    <property type="project" value="TreeGrafter"/>
</dbReference>
<evidence type="ECO:0000256" key="1">
    <source>
        <dbReference type="ARBA" id="ARBA00004123"/>
    </source>
</evidence>
<feature type="compositionally biased region" description="Basic and acidic residues" evidence="5">
    <location>
        <begin position="574"/>
        <end position="583"/>
    </location>
</feature>
<dbReference type="GO" id="GO:0007095">
    <property type="term" value="P:mitotic G2 DNA damage checkpoint signaling"/>
    <property type="evidence" value="ECO:0007669"/>
    <property type="project" value="InterPro"/>
</dbReference>
<name>A0AAV9VLJ0_9PEZI</name>
<feature type="compositionally biased region" description="Low complexity" evidence="5">
    <location>
        <begin position="429"/>
        <end position="442"/>
    </location>
</feature>
<evidence type="ECO:0000256" key="5">
    <source>
        <dbReference type="SAM" id="MobiDB-lite"/>
    </source>
</evidence>
<gene>
    <name evidence="7" type="ORF">TWF730_005545</name>
</gene>
<evidence type="ECO:0000256" key="3">
    <source>
        <dbReference type="ARBA" id="ARBA00023204"/>
    </source>
</evidence>
<dbReference type="InterPro" id="IPR040227">
    <property type="entry name" value="Nibrin-rel"/>
</dbReference>